<dbReference type="RefSeq" id="WP_135813093.1">
    <property type="nucleotide sequence ID" value="NZ_RQEV01000008.1"/>
</dbReference>
<gene>
    <name evidence="2" type="ORF">EHO61_07935</name>
</gene>
<reference evidence="2" key="1">
    <citation type="journal article" date="2019" name="PLoS Negl. Trop. Dis.">
        <title>Revisiting the worldwide diversity of Leptospira species in the environment.</title>
        <authorList>
            <person name="Vincent A.T."/>
            <person name="Schiettekatte O."/>
            <person name="Bourhy P."/>
            <person name="Veyrier F.J."/>
            <person name="Picardeau M."/>
        </authorList>
    </citation>
    <scope>NUCLEOTIDE SEQUENCE [LARGE SCALE GENOMIC DNA]</scope>
    <source>
        <strain evidence="2">SCS5</strain>
    </source>
</reference>
<name>A0A4R9GQD2_9LEPT</name>
<proteinExistence type="predicted"/>
<keyword evidence="1" id="KW-0472">Membrane</keyword>
<organism evidence="2 3">
    <name type="scientific">Leptospira fluminis</name>
    <dbReference type="NCBI Taxonomy" id="2484979"/>
    <lineage>
        <taxon>Bacteria</taxon>
        <taxon>Pseudomonadati</taxon>
        <taxon>Spirochaetota</taxon>
        <taxon>Spirochaetia</taxon>
        <taxon>Leptospirales</taxon>
        <taxon>Leptospiraceae</taxon>
        <taxon>Leptospira</taxon>
    </lineage>
</organism>
<comment type="caution">
    <text evidence="2">The sequence shown here is derived from an EMBL/GenBank/DDBJ whole genome shotgun (WGS) entry which is preliminary data.</text>
</comment>
<keyword evidence="1" id="KW-0812">Transmembrane</keyword>
<evidence type="ECO:0000313" key="2">
    <source>
        <dbReference type="EMBL" id="TGK19391.1"/>
    </source>
</evidence>
<keyword evidence="3" id="KW-1185">Reference proteome</keyword>
<sequence>MEIKIDGFDREMHWSLVLSSFSLLVLPGYFQERLDFRVFKMMDENGKMLLPAVDRGDSLRHWFGWIFFVWGPMVSDSVEDLFFSELKKILSDH</sequence>
<feature type="transmembrane region" description="Helical" evidence="1">
    <location>
        <begin position="12"/>
        <end position="30"/>
    </location>
</feature>
<evidence type="ECO:0000313" key="3">
    <source>
        <dbReference type="Proteomes" id="UP000297855"/>
    </source>
</evidence>
<protein>
    <submittedName>
        <fullName evidence="2">Uncharacterized protein</fullName>
    </submittedName>
</protein>
<keyword evidence="1" id="KW-1133">Transmembrane helix</keyword>
<dbReference type="OrthoDB" id="326590at2"/>
<dbReference type="Proteomes" id="UP000297855">
    <property type="component" value="Unassembled WGS sequence"/>
</dbReference>
<evidence type="ECO:0000256" key="1">
    <source>
        <dbReference type="SAM" id="Phobius"/>
    </source>
</evidence>
<dbReference type="EMBL" id="RQEV01000008">
    <property type="protein sequence ID" value="TGK19391.1"/>
    <property type="molecule type" value="Genomic_DNA"/>
</dbReference>
<accession>A0A4R9GQD2</accession>
<dbReference type="AlphaFoldDB" id="A0A4R9GQD2"/>